<comment type="caution">
    <text evidence="2">The sequence shown here is derived from an EMBL/GenBank/DDBJ whole genome shotgun (WGS) entry which is preliminary data.</text>
</comment>
<keyword evidence="1" id="KW-0812">Transmembrane</keyword>
<reference evidence="2 3" key="1">
    <citation type="submission" date="2019-12" db="EMBL/GenBank/DDBJ databases">
        <title>Paenibacillus sp. nov. sp. isolated from soil.</title>
        <authorList>
            <person name="Kim J."/>
            <person name="Jeong S.E."/>
            <person name="Jung H.S."/>
            <person name="Jeon C.O."/>
        </authorList>
    </citation>
    <scope>NUCLEOTIDE SEQUENCE [LARGE SCALE GENOMIC DNA]</scope>
    <source>
        <strain evidence="2 3">5J-6</strain>
    </source>
</reference>
<accession>A0A6L8UTI6</accession>
<dbReference type="Proteomes" id="UP000481087">
    <property type="component" value="Unassembled WGS sequence"/>
</dbReference>
<proteinExistence type="predicted"/>
<gene>
    <name evidence="2" type="ORF">GQF01_00795</name>
</gene>
<sequence>MSYSFSLITALMQVISLLIAVLLIVALISGIRYFSWKKKHDVEMATKLDKVIELLGKDAC</sequence>
<dbReference type="InterPro" id="IPR025143">
    <property type="entry name" value="DUF4083"/>
</dbReference>
<organism evidence="2 3">
    <name type="scientific">Paenibacillus silvestris</name>
    <dbReference type="NCBI Taxonomy" id="2606219"/>
    <lineage>
        <taxon>Bacteria</taxon>
        <taxon>Bacillati</taxon>
        <taxon>Bacillota</taxon>
        <taxon>Bacilli</taxon>
        <taxon>Bacillales</taxon>
        <taxon>Paenibacillaceae</taxon>
        <taxon>Paenibacillus</taxon>
    </lineage>
</organism>
<dbReference type="EMBL" id="WTUZ01000002">
    <property type="protein sequence ID" value="MZQ80692.1"/>
    <property type="molecule type" value="Genomic_DNA"/>
</dbReference>
<evidence type="ECO:0000313" key="2">
    <source>
        <dbReference type="EMBL" id="MZQ80692.1"/>
    </source>
</evidence>
<dbReference type="AlphaFoldDB" id="A0A6L8UTI6"/>
<protein>
    <submittedName>
        <fullName evidence="2">DUF4083 domain-containing protein</fullName>
    </submittedName>
</protein>
<keyword evidence="1" id="KW-0472">Membrane</keyword>
<keyword evidence="3" id="KW-1185">Reference proteome</keyword>
<evidence type="ECO:0000313" key="3">
    <source>
        <dbReference type="Proteomes" id="UP000481087"/>
    </source>
</evidence>
<dbReference type="Pfam" id="PF13314">
    <property type="entry name" value="DUF4083"/>
    <property type="match status" value="1"/>
</dbReference>
<evidence type="ECO:0000256" key="1">
    <source>
        <dbReference type="SAM" id="Phobius"/>
    </source>
</evidence>
<keyword evidence="1" id="KW-1133">Transmembrane helix</keyword>
<feature type="transmembrane region" description="Helical" evidence="1">
    <location>
        <begin position="6"/>
        <end position="29"/>
    </location>
</feature>
<dbReference type="RefSeq" id="WP_161404838.1">
    <property type="nucleotide sequence ID" value="NZ_WTUZ01000002.1"/>
</dbReference>
<name>A0A6L8UTI6_9BACL</name>